<dbReference type="PROSITE" id="PS00842">
    <property type="entry name" value="XPG_2"/>
    <property type="match status" value="1"/>
</dbReference>
<proteinExistence type="predicted"/>
<feature type="signal peptide" evidence="5">
    <location>
        <begin position="1"/>
        <end position="21"/>
    </location>
</feature>
<feature type="chain" id="PRO_5045113642" description="XPG-I domain-containing protein" evidence="5">
    <location>
        <begin position="22"/>
        <end position="398"/>
    </location>
</feature>
<dbReference type="InterPro" id="IPR036279">
    <property type="entry name" value="5-3_exonuclease_C_sf"/>
</dbReference>
<feature type="compositionally biased region" description="Basic residues" evidence="4">
    <location>
        <begin position="388"/>
        <end position="398"/>
    </location>
</feature>
<dbReference type="GO" id="GO:0005634">
    <property type="term" value="C:nucleus"/>
    <property type="evidence" value="ECO:0007669"/>
    <property type="project" value="UniProtKB-SubCell"/>
</dbReference>
<evidence type="ECO:0000256" key="4">
    <source>
        <dbReference type="SAM" id="MobiDB-lite"/>
    </source>
</evidence>
<keyword evidence="2" id="KW-0540">Nuclease</keyword>
<evidence type="ECO:0000256" key="2">
    <source>
        <dbReference type="ARBA" id="ARBA00022759"/>
    </source>
</evidence>
<keyword evidence="5" id="KW-0732">Signal</keyword>
<accession>A0A8C5LMA7</accession>
<dbReference type="Gene3D" id="3.40.50.1010">
    <property type="entry name" value="5'-nuclease"/>
    <property type="match status" value="1"/>
</dbReference>
<protein>
    <recommendedName>
        <fullName evidence="6">XPG-I domain-containing protein</fullName>
    </recommendedName>
</protein>
<dbReference type="Pfam" id="PF00867">
    <property type="entry name" value="XPG_I"/>
    <property type="match status" value="1"/>
</dbReference>
<dbReference type="CDD" id="cd09904">
    <property type="entry name" value="H3TH_XPG"/>
    <property type="match status" value="1"/>
</dbReference>
<dbReference type="InterPro" id="IPR006086">
    <property type="entry name" value="XPG-I_dom"/>
</dbReference>
<dbReference type="GeneTree" id="ENSGT00940000163631"/>
<reference evidence="7" key="1">
    <citation type="submission" date="2025-08" db="UniProtKB">
        <authorList>
            <consortium name="Ensembl"/>
        </authorList>
    </citation>
    <scope>IDENTIFICATION</scope>
</reference>
<dbReference type="GO" id="GO:0006289">
    <property type="term" value="P:nucleotide-excision repair"/>
    <property type="evidence" value="ECO:0007669"/>
    <property type="project" value="InterPro"/>
</dbReference>
<dbReference type="PANTHER" id="PTHR16171">
    <property type="entry name" value="DNA REPAIR PROTEIN COMPLEMENTING XP-G CELLS-RELATED"/>
    <property type="match status" value="1"/>
</dbReference>
<dbReference type="PRINTS" id="PR00066">
    <property type="entry name" value="XRODRMPGMNTG"/>
</dbReference>
<dbReference type="OrthoDB" id="31113at2759"/>
<evidence type="ECO:0000313" key="7">
    <source>
        <dbReference type="Ensembl" id="ENSLLEP00000002241.1"/>
    </source>
</evidence>
<evidence type="ECO:0000256" key="3">
    <source>
        <dbReference type="ARBA" id="ARBA00023242"/>
    </source>
</evidence>
<dbReference type="PANTHER" id="PTHR16171:SF11">
    <property type="entry name" value="DNA EXCISION REPAIR PROTEIN ERCC-5"/>
    <property type="match status" value="1"/>
</dbReference>
<evidence type="ECO:0000259" key="6">
    <source>
        <dbReference type="SMART" id="SM00484"/>
    </source>
</evidence>
<keyword evidence="2" id="KW-0255">Endonuclease</keyword>
<keyword evidence="2" id="KW-0378">Hydrolase</keyword>
<feature type="compositionally biased region" description="Low complexity" evidence="4">
    <location>
        <begin position="354"/>
        <end position="368"/>
    </location>
</feature>
<reference evidence="7" key="2">
    <citation type="submission" date="2025-09" db="UniProtKB">
        <authorList>
            <consortium name="Ensembl"/>
        </authorList>
    </citation>
    <scope>IDENTIFICATION</scope>
</reference>
<dbReference type="InterPro" id="IPR008918">
    <property type="entry name" value="HhH2"/>
</dbReference>
<feature type="region of interest" description="Disordered" evidence="4">
    <location>
        <begin position="293"/>
        <end position="398"/>
    </location>
</feature>
<feature type="domain" description="XPG-I" evidence="6">
    <location>
        <begin position="8"/>
        <end position="77"/>
    </location>
</feature>
<dbReference type="SUPFAM" id="SSF88723">
    <property type="entry name" value="PIN domain-like"/>
    <property type="match status" value="1"/>
</dbReference>
<dbReference type="Proteomes" id="UP000694569">
    <property type="component" value="Unplaced"/>
</dbReference>
<dbReference type="InterPro" id="IPR019974">
    <property type="entry name" value="XPG_CS"/>
</dbReference>
<dbReference type="Gene3D" id="1.10.150.20">
    <property type="entry name" value="5' to 3' exonuclease, C-terminal subdomain"/>
    <property type="match status" value="1"/>
</dbReference>
<dbReference type="InterPro" id="IPR006084">
    <property type="entry name" value="XPG/Rad2"/>
</dbReference>
<dbReference type="AlphaFoldDB" id="A0A8C5LMA7"/>
<evidence type="ECO:0000256" key="1">
    <source>
        <dbReference type="ARBA" id="ARBA00004123"/>
    </source>
</evidence>
<dbReference type="CDD" id="cd09868">
    <property type="entry name" value="PIN_XPG_RAD2"/>
    <property type="match status" value="1"/>
</dbReference>
<dbReference type="GO" id="GO:0003697">
    <property type="term" value="F:single-stranded DNA binding"/>
    <property type="evidence" value="ECO:0007669"/>
    <property type="project" value="InterPro"/>
</dbReference>
<dbReference type="GO" id="GO:0016788">
    <property type="term" value="F:hydrolase activity, acting on ester bonds"/>
    <property type="evidence" value="ECO:0007669"/>
    <property type="project" value="InterPro"/>
</dbReference>
<keyword evidence="8" id="KW-1185">Reference proteome</keyword>
<dbReference type="SUPFAM" id="SSF47807">
    <property type="entry name" value="5' to 3' exonuclease, C-terminal subdomain"/>
    <property type="match status" value="1"/>
</dbReference>
<organism evidence="7 8">
    <name type="scientific">Leptobrachium leishanense</name>
    <name type="common">Leishan spiny toad</name>
    <dbReference type="NCBI Taxonomy" id="445787"/>
    <lineage>
        <taxon>Eukaryota</taxon>
        <taxon>Metazoa</taxon>
        <taxon>Chordata</taxon>
        <taxon>Craniata</taxon>
        <taxon>Vertebrata</taxon>
        <taxon>Euteleostomi</taxon>
        <taxon>Amphibia</taxon>
        <taxon>Batrachia</taxon>
        <taxon>Anura</taxon>
        <taxon>Pelobatoidea</taxon>
        <taxon>Megophryidae</taxon>
        <taxon>Leptobrachium</taxon>
    </lineage>
</organism>
<dbReference type="SMART" id="SM00484">
    <property type="entry name" value="XPGI"/>
    <property type="match status" value="1"/>
</dbReference>
<dbReference type="SMART" id="SM00279">
    <property type="entry name" value="HhH2"/>
    <property type="match status" value="1"/>
</dbReference>
<evidence type="ECO:0000313" key="8">
    <source>
        <dbReference type="Proteomes" id="UP000694569"/>
    </source>
</evidence>
<dbReference type="InterPro" id="IPR001044">
    <property type="entry name" value="XPG/Rad2_eukaryotes"/>
</dbReference>
<keyword evidence="3" id="KW-0539">Nucleus</keyword>
<name>A0A8C5LMA7_9ANUR</name>
<sequence length="398" mass="45022">MFLNELLRLFGIPFIVAPMEAEAQCAVLDLTDQTSGTITDDSDIWLFGARHVYKNFFTQNKYVEYFQFSDIHNQLGLNRSKLINLAYLMGSDYTEGIPSVGYVSAMEILNEFPGQGLESLIKFKEWWIEAKNNKKMQPNPHDTKVKKKLRNLELYSSFPNKAVADAYLKPVVDESKGAFFWGSPDLELIREYPFERQGSRGRFQYTTDEVLLPVLKQLNSQKAQLRIDSFFRVEQREAQAIKSQRLRRAVTCMKRKEKEGEAEDIEEATALMEKEFEAQDLAEGNTLKAGYSKSKLGKRKMPKEQFTGKTDHTHAEGGFLGSGMKPVSTDKVSGSDMDDLNTTAKIFKESESCGSHSRAAGEHGSSSSSDEEKTVLVTAKPVFQGNQRKSRIQKAKNK</sequence>
<dbReference type="Ensembl" id="ENSLLET00000002334.1">
    <property type="protein sequence ID" value="ENSLLEP00000002241.1"/>
    <property type="gene ID" value="ENSLLEG00000001432.1"/>
</dbReference>
<comment type="subcellular location">
    <subcellularLocation>
        <location evidence="1">Nucleus</location>
    </subcellularLocation>
</comment>
<dbReference type="InterPro" id="IPR029060">
    <property type="entry name" value="PIN-like_dom_sf"/>
</dbReference>
<evidence type="ECO:0000256" key="5">
    <source>
        <dbReference type="SAM" id="SignalP"/>
    </source>
</evidence>
<dbReference type="PRINTS" id="PR00853">
    <property type="entry name" value="XPGRADSUPER"/>
</dbReference>
<dbReference type="GO" id="GO:0004520">
    <property type="term" value="F:DNA endonuclease activity"/>
    <property type="evidence" value="ECO:0007669"/>
    <property type="project" value="TreeGrafter"/>
</dbReference>